<sequence length="671" mass="72757">MSGELRVLGACPLDCPDTCSWVVTVNDGQAVKLRGNPDQPYTRGALCVKVNRYLEHTQAPDRILHPMRRVGPKGSGRFERISWDEALEEIATRLRAIVDEHGGEAIWPYLGTGTLGYLQGCEGVAGRRFWNVLGASKHWLNICSAAGSSGLFRANGTAGGMDPENFALSKLILLWGTNTLTSGHHLWKFIQDARADGAHVVAIDPIRTRTADQADEHLAIRPGTDAALALGLLNVVLAENAQDEAYLAEHTEGWTGFREEILAHPVEKVSEITGIPAADIHRLGMRLAHTRPTAIRATMGIQRHAGGGTAMRTIGAIPAVTGDWRHPGGGVAYSTSGHVHLNIDTRDDLLAKPVRTRVMTKLASQLDDVKCLWVYAANPLGSTPDANAIRRQLAREDLFTVVMEQFPTDTVDYADIVLPATMQTEHHDLHAGYGHLYLLWNEAAVEPPGECLSTTETFRRLARHMGLTEPSLYDSDLELAEQLLSSGHPSLEGVTLDRLRKEGWVRMNYPKPFTPFADGFPTRSGRMRFPRPGEAYVPSHATLAADGSPYRLTLVTPASHTFLNTTFGNNAELRRRAKDPVVLINAADAAARGLADGQRVRVHNDGGEFLADVEISDRVAPGVVASPKGRWPKLSPGGSNANAVVAERDGDMGKGPGFHDNLVEVSPCAGS</sequence>
<dbReference type="Proteomes" id="UP001552427">
    <property type="component" value="Unassembled WGS sequence"/>
</dbReference>
<dbReference type="SUPFAM" id="SSF53706">
    <property type="entry name" value="Formate dehydrogenase/DMSO reductase, domains 1-3"/>
    <property type="match status" value="1"/>
</dbReference>
<dbReference type="Gene3D" id="3.30.2070.10">
    <property type="entry name" value="Formate dehydrogenase/DMSO reductase"/>
    <property type="match status" value="1"/>
</dbReference>
<dbReference type="Gene3D" id="2.20.25.90">
    <property type="entry name" value="ADC-like domains"/>
    <property type="match status" value="1"/>
</dbReference>
<dbReference type="PROSITE" id="PS51669">
    <property type="entry name" value="4FE4S_MOW_BIS_MGD"/>
    <property type="match status" value="1"/>
</dbReference>
<keyword evidence="4" id="KW-0411">Iron-sulfur</keyword>
<dbReference type="Gene3D" id="3.40.228.10">
    <property type="entry name" value="Dimethylsulfoxide Reductase, domain 2"/>
    <property type="match status" value="1"/>
</dbReference>
<evidence type="ECO:0000259" key="5">
    <source>
        <dbReference type="PROSITE" id="PS51669"/>
    </source>
</evidence>
<dbReference type="InterPro" id="IPR050612">
    <property type="entry name" value="Prok_Mopterin_Oxidored"/>
</dbReference>
<dbReference type="InterPro" id="IPR006657">
    <property type="entry name" value="MoPterin_dinucl-bd_dom"/>
</dbReference>
<evidence type="ECO:0000256" key="3">
    <source>
        <dbReference type="ARBA" id="ARBA00023004"/>
    </source>
</evidence>
<keyword evidence="2" id="KW-0479">Metal-binding</keyword>
<dbReference type="SMART" id="SM00926">
    <property type="entry name" value="Molybdop_Fe4S4"/>
    <property type="match status" value="1"/>
</dbReference>
<dbReference type="Pfam" id="PF00384">
    <property type="entry name" value="Molybdopterin"/>
    <property type="match status" value="1"/>
</dbReference>
<dbReference type="PANTHER" id="PTHR43742:SF6">
    <property type="entry name" value="OXIDOREDUCTASE YYAE-RELATED"/>
    <property type="match status" value="1"/>
</dbReference>
<keyword evidence="3" id="KW-0408">Iron</keyword>
<evidence type="ECO:0000313" key="7">
    <source>
        <dbReference type="Proteomes" id="UP001552427"/>
    </source>
</evidence>
<dbReference type="SUPFAM" id="SSF50692">
    <property type="entry name" value="ADC-like"/>
    <property type="match status" value="1"/>
</dbReference>
<dbReference type="InterPro" id="IPR009010">
    <property type="entry name" value="Asp_de-COase-like_dom_sf"/>
</dbReference>
<dbReference type="Gene3D" id="2.40.40.20">
    <property type="match status" value="1"/>
</dbReference>
<dbReference type="CDD" id="cd02766">
    <property type="entry name" value="MopB_3"/>
    <property type="match status" value="1"/>
</dbReference>
<feature type="domain" description="4Fe-4S Mo/W bis-MGD-type" evidence="5">
    <location>
        <begin position="4"/>
        <end position="61"/>
    </location>
</feature>
<evidence type="ECO:0000313" key="6">
    <source>
        <dbReference type="EMBL" id="MEV4292951.1"/>
    </source>
</evidence>
<evidence type="ECO:0000256" key="1">
    <source>
        <dbReference type="ARBA" id="ARBA00010312"/>
    </source>
</evidence>
<evidence type="ECO:0000256" key="4">
    <source>
        <dbReference type="ARBA" id="ARBA00023014"/>
    </source>
</evidence>
<organism evidence="6 7">
    <name type="scientific">Nonomuraea bangladeshensis</name>
    <dbReference type="NCBI Taxonomy" id="404385"/>
    <lineage>
        <taxon>Bacteria</taxon>
        <taxon>Bacillati</taxon>
        <taxon>Actinomycetota</taxon>
        <taxon>Actinomycetes</taxon>
        <taxon>Streptosporangiales</taxon>
        <taxon>Streptosporangiaceae</taxon>
        <taxon>Nonomuraea</taxon>
    </lineage>
</organism>
<accession>A0ABV3HK84</accession>
<dbReference type="InterPro" id="IPR006963">
    <property type="entry name" value="Mopterin_OxRdtase_4Fe-4S_dom"/>
</dbReference>
<protein>
    <submittedName>
        <fullName evidence="6">Molybdopterin-dependent oxidoreductase</fullName>
    </submittedName>
</protein>
<reference evidence="6 7" key="1">
    <citation type="submission" date="2024-06" db="EMBL/GenBank/DDBJ databases">
        <title>The Natural Products Discovery Center: Release of the First 8490 Sequenced Strains for Exploring Actinobacteria Biosynthetic Diversity.</title>
        <authorList>
            <person name="Kalkreuter E."/>
            <person name="Kautsar S.A."/>
            <person name="Yang D."/>
            <person name="Bader C.D."/>
            <person name="Teijaro C.N."/>
            <person name="Fluegel L."/>
            <person name="Davis C.M."/>
            <person name="Simpson J.R."/>
            <person name="Lauterbach L."/>
            <person name="Steele A.D."/>
            <person name="Gui C."/>
            <person name="Meng S."/>
            <person name="Li G."/>
            <person name="Viehrig K."/>
            <person name="Ye F."/>
            <person name="Su P."/>
            <person name="Kiefer A.F."/>
            <person name="Nichols A."/>
            <person name="Cepeda A.J."/>
            <person name="Yan W."/>
            <person name="Fan B."/>
            <person name="Jiang Y."/>
            <person name="Adhikari A."/>
            <person name="Zheng C.-J."/>
            <person name="Schuster L."/>
            <person name="Cowan T.M."/>
            <person name="Smanski M.J."/>
            <person name="Chevrette M.G."/>
            <person name="De Carvalho L.P.S."/>
            <person name="Shen B."/>
        </authorList>
    </citation>
    <scope>NUCLEOTIDE SEQUENCE [LARGE SCALE GENOMIC DNA]</scope>
    <source>
        <strain evidence="6 7">NPDC049574</strain>
    </source>
</reference>
<evidence type="ECO:0000256" key="2">
    <source>
        <dbReference type="ARBA" id="ARBA00022723"/>
    </source>
</evidence>
<comment type="caution">
    <text evidence="6">The sequence shown here is derived from an EMBL/GenBank/DDBJ whole genome shotgun (WGS) entry which is preliminary data.</text>
</comment>
<dbReference type="Gene3D" id="3.40.50.740">
    <property type="match status" value="1"/>
</dbReference>
<gene>
    <name evidence="6" type="ORF">AB0K40_46230</name>
</gene>
<dbReference type="Pfam" id="PF04879">
    <property type="entry name" value="Molybdop_Fe4S4"/>
    <property type="match status" value="1"/>
</dbReference>
<dbReference type="EMBL" id="JBFARM010000022">
    <property type="protein sequence ID" value="MEV4292951.1"/>
    <property type="molecule type" value="Genomic_DNA"/>
</dbReference>
<dbReference type="PANTHER" id="PTHR43742">
    <property type="entry name" value="TRIMETHYLAMINE-N-OXIDE REDUCTASE"/>
    <property type="match status" value="1"/>
</dbReference>
<dbReference type="RefSeq" id="WP_364463865.1">
    <property type="nucleotide sequence ID" value="NZ_JBFARM010000022.1"/>
</dbReference>
<keyword evidence="7" id="KW-1185">Reference proteome</keyword>
<proteinExistence type="inferred from homology"/>
<comment type="similarity">
    <text evidence="1">Belongs to the prokaryotic molybdopterin-containing oxidoreductase family.</text>
</comment>
<dbReference type="InterPro" id="IPR006656">
    <property type="entry name" value="Mopterin_OxRdtase"/>
</dbReference>
<name>A0ABV3HK84_9ACTN</name>
<dbReference type="Pfam" id="PF01568">
    <property type="entry name" value="Molydop_binding"/>
    <property type="match status" value="1"/>
</dbReference>